<dbReference type="Pfam" id="PF07110">
    <property type="entry name" value="EthD"/>
    <property type="match status" value="1"/>
</dbReference>
<evidence type="ECO:0000313" key="3">
    <source>
        <dbReference type="Proteomes" id="UP000238954"/>
    </source>
</evidence>
<keyword evidence="3" id="KW-1185">Reference proteome</keyword>
<dbReference type="InterPro" id="IPR009799">
    <property type="entry name" value="EthD_dom"/>
</dbReference>
<evidence type="ECO:0000259" key="1">
    <source>
        <dbReference type="Pfam" id="PF07110"/>
    </source>
</evidence>
<dbReference type="Gene3D" id="3.30.70.100">
    <property type="match status" value="2"/>
</dbReference>
<reference evidence="3" key="1">
    <citation type="submission" date="2017-11" db="EMBL/GenBank/DDBJ databases">
        <title>The complete genome sequence of Sphingopyxis pomeranensis sp. nov. strain WS5A3p.</title>
        <authorList>
            <person name="Kaminski M.A."/>
        </authorList>
    </citation>
    <scope>NUCLEOTIDE SEQUENCE [LARGE SCALE GENOMIC DNA]</scope>
    <source>
        <strain evidence="3">WS5A3p</strain>
    </source>
</reference>
<dbReference type="InterPro" id="IPR011008">
    <property type="entry name" value="Dimeric_a/b-barrel"/>
</dbReference>
<name>A0A2S8B113_9SPHN</name>
<feature type="domain" description="EthD" evidence="1">
    <location>
        <begin position="11"/>
        <end position="98"/>
    </location>
</feature>
<organism evidence="2 3">
    <name type="scientific">Sphingopyxis lindanitolerans</name>
    <dbReference type="NCBI Taxonomy" id="2054227"/>
    <lineage>
        <taxon>Bacteria</taxon>
        <taxon>Pseudomonadati</taxon>
        <taxon>Pseudomonadota</taxon>
        <taxon>Alphaproteobacteria</taxon>
        <taxon>Sphingomonadales</taxon>
        <taxon>Sphingomonadaceae</taxon>
        <taxon>Sphingopyxis</taxon>
    </lineage>
</organism>
<dbReference type="OrthoDB" id="6369070at2"/>
<gene>
    <name evidence="2" type="ORF">CVO77_13095</name>
</gene>
<dbReference type="SUPFAM" id="SSF54909">
    <property type="entry name" value="Dimeric alpha+beta barrel"/>
    <property type="match status" value="2"/>
</dbReference>
<protein>
    <recommendedName>
        <fullName evidence="1">EthD domain-containing protein</fullName>
    </recommendedName>
</protein>
<dbReference type="AlphaFoldDB" id="A0A2S8B113"/>
<sequence length="232" mass="26019">MFKFIIAFERHPGLTRDETHEYLSAVHGPLVASVPEFCRHVRGYVQNFVFEAGIAPGEFAIDGAAELWFDSPEIFIAAYAEPRYLEQVRPDEPRFANPDRMVAAFTSETVLIDKPLGGGAKLIRFLAAVDGTSDAEFVAQWQRLYGEAIVSDRDLSALPVKYIQNWSTPRASNPFPLARDFVGVDELWFENDDGLRRFLAIDQEILRSLEHASILDTAASVSFAAKEKRVLP</sequence>
<accession>A0A2S8B113</accession>
<dbReference type="Proteomes" id="UP000238954">
    <property type="component" value="Chromosome"/>
</dbReference>
<comment type="caution">
    <text evidence="2">The sequence shown here is derived from an EMBL/GenBank/DDBJ whole genome shotgun (WGS) entry which is preliminary data.</text>
</comment>
<proteinExistence type="predicted"/>
<dbReference type="NCBIfam" id="TIGR02118">
    <property type="entry name" value="EthD family reductase"/>
    <property type="match status" value="1"/>
</dbReference>
<evidence type="ECO:0000313" key="2">
    <source>
        <dbReference type="EMBL" id="PQM26033.1"/>
    </source>
</evidence>
<dbReference type="RefSeq" id="WP_105999414.1">
    <property type="nucleotide sequence ID" value="NZ_CM009578.1"/>
</dbReference>
<dbReference type="GO" id="GO:0016491">
    <property type="term" value="F:oxidoreductase activity"/>
    <property type="evidence" value="ECO:0007669"/>
    <property type="project" value="InterPro"/>
</dbReference>
<dbReference type="EMBL" id="PHFW01000003">
    <property type="protein sequence ID" value="PQM26033.1"/>
    <property type="molecule type" value="Genomic_DNA"/>
</dbReference>